<name>A0AAQ3NGB8_VIGMU</name>
<dbReference type="AlphaFoldDB" id="A0AAQ3NGB8"/>
<organism evidence="1 2">
    <name type="scientific">Vigna mungo</name>
    <name type="common">Black gram</name>
    <name type="synonym">Phaseolus mungo</name>
    <dbReference type="NCBI Taxonomy" id="3915"/>
    <lineage>
        <taxon>Eukaryota</taxon>
        <taxon>Viridiplantae</taxon>
        <taxon>Streptophyta</taxon>
        <taxon>Embryophyta</taxon>
        <taxon>Tracheophyta</taxon>
        <taxon>Spermatophyta</taxon>
        <taxon>Magnoliopsida</taxon>
        <taxon>eudicotyledons</taxon>
        <taxon>Gunneridae</taxon>
        <taxon>Pentapetalae</taxon>
        <taxon>rosids</taxon>
        <taxon>fabids</taxon>
        <taxon>Fabales</taxon>
        <taxon>Fabaceae</taxon>
        <taxon>Papilionoideae</taxon>
        <taxon>50 kb inversion clade</taxon>
        <taxon>NPAAA clade</taxon>
        <taxon>indigoferoid/millettioid clade</taxon>
        <taxon>Phaseoleae</taxon>
        <taxon>Vigna</taxon>
    </lineage>
</organism>
<keyword evidence="2" id="KW-1185">Reference proteome</keyword>
<sequence>MPLPNSLVLYHCFSIKEDHHRPEIIIIFFKHVSPMQPSSPTSEKYMLLKTTVWNKVFHEKMKIKDKSFEARSNTSLPNRHQINTNRTIFASPIIVKKKSNHLWYYTAQSYVWTANMLNSSCLQVITPRQRAMIVAYIIYK</sequence>
<dbReference type="EMBL" id="CP144695">
    <property type="protein sequence ID" value="WVZ08218.1"/>
    <property type="molecule type" value="Genomic_DNA"/>
</dbReference>
<evidence type="ECO:0000313" key="2">
    <source>
        <dbReference type="Proteomes" id="UP001374535"/>
    </source>
</evidence>
<dbReference type="Proteomes" id="UP001374535">
    <property type="component" value="Chromosome 6"/>
</dbReference>
<reference evidence="1 2" key="1">
    <citation type="journal article" date="2023" name="Life. Sci Alliance">
        <title>Evolutionary insights into 3D genome organization and epigenetic landscape of Vigna mungo.</title>
        <authorList>
            <person name="Junaid A."/>
            <person name="Singh B."/>
            <person name="Bhatia S."/>
        </authorList>
    </citation>
    <scope>NUCLEOTIDE SEQUENCE [LARGE SCALE GENOMIC DNA]</scope>
    <source>
        <strain evidence="1">Urdbean</strain>
    </source>
</reference>
<accession>A0AAQ3NGB8</accession>
<proteinExistence type="predicted"/>
<protein>
    <submittedName>
        <fullName evidence="1">Uncharacterized protein</fullName>
    </submittedName>
</protein>
<evidence type="ECO:0000313" key="1">
    <source>
        <dbReference type="EMBL" id="WVZ08218.1"/>
    </source>
</evidence>
<gene>
    <name evidence="1" type="ORF">V8G54_021564</name>
</gene>